<keyword evidence="4" id="KW-1185">Reference proteome</keyword>
<evidence type="ECO:0000313" key="3">
    <source>
        <dbReference type="EMBL" id="WAR26245.1"/>
    </source>
</evidence>
<evidence type="ECO:0000313" key="4">
    <source>
        <dbReference type="Proteomes" id="UP001164746"/>
    </source>
</evidence>
<accession>A0ABY7FVK8</accession>
<feature type="domain" description="B box-type" evidence="2">
    <location>
        <begin position="74"/>
        <end position="105"/>
    </location>
</feature>
<dbReference type="Proteomes" id="UP001164746">
    <property type="component" value="Chromosome 14"/>
</dbReference>
<gene>
    <name evidence="3" type="ORF">MAR_011949</name>
</gene>
<dbReference type="Gene3D" id="3.30.160.60">
    <property type="entry name" value="Classic Zinc Finger"/>
    <property type="match status" value="1"/>
</dbReference>
<dbReference type="Pfam" id="PF00643">
    <property type="entry name" value="zf-B_box"/>
    <property type="match status" value="1"/>
</dbReference>
<evidence type="ECO:0000259" key="2">
    <source>
        <dbReference type="Pfam" id="PF00643"/>
    </source>
</evidence>
<sequence>MATGGSSIYKGSDLIYDLSCSKCEENDLNTEAQHFCPECEHHLCNKCVKIHEEYFKKHAVYGRGDIHKWATFSMDRCDQHGKELEVLCDDHQELCCSVCVSLNHRLCKSISHLPDRAKGFHEKAEFRQLSAAVDKMRNRLDEMKKAGRKDQAKLKDSYKKIVAEIKFLRKEIDAILDQIEKATIEQLDNMIGDLEKDVNDDVVKCVKMNDQLKNMMEKINQMIGKRKETNAYIGYRKCTAKLTQADNLIGT</sequence>
<proteinExistence type="predicted"/>
<dbReference type="InterPro" id="IPR047153">
    <property type="entry name" value="TRIM45/56/19-like"/>
</dbReference>
<dbReference type="SUPFAM" id="SSF57845">
    <property type="entry name" value="B-box zinc-binding domain"/>
    <property type="match status" value="1"/>
</dbReference>
<protein>
    <submittedName>
        <fullName evidence="3">TIF1A-like protein</fullName>
    </submittedName>
</protein>
<keyword evidence="1" id="KW-0175">Coiled coil</keyword>
<dbReference type="CDD" id="cd19776">
    <property type="entry name" value="Bbox2_TRIM25_C-IV"/>
    <property type="match status" value="1"/>
</dbReference>
<organism evidence="3 4">
    <name type="scientific">Mya arenaria</name>
    <name type="common">Soft-shell clam</name>
    <dbReference type="NCBI Taxonomy" id="6604"/>
    <lineage>
        <taxon>Eukaryota</taxon>
        <taxon>Metazoa</taxon>
        <taxon>Spiralia</taxon>
        <taxon>Lophotrochozoa</taxon>
        <taxon>Mollusca</taxon>
        <taxon>Bivalvia</taxon>
        <taxon>Autobranchia</taxon>
        <taxon>Heteroconchia</taxon>
        <taxon>Euheterodonta</taxon>
        <taxon>Imparidentia</taxon>
        <taxon>Neoheterodontei</taxon>
        <taxon>Myida</taxon>
        <taxon>Myoidea</taxon>
        <taxon>Myidae</taxon>
        <taxon>Mya</taxon>
    </lineage>
</organism>
<evidence type="ECO:0000256" key="1">
    <source>
        <dbReference type="SAM" id="Coils"/>
    </source>
</evidence>
<dbReference type="EMBL" id="CP111025">
    <property type="protein sequence ID" value="WAR26245.1"/>
    <property type="molecule type" value="Genomic_DNA"/>
</dbReference>
<dbReference type="PANTHER" id="PTHR25462:SF296">
    <property type="entry name" value="MEIOTIC P26, ISOFORM F"/>
    <property type="match status" value="1"/>
</dbReference>
<feature type="coiled-coil region" evidence="1">
    <location>
        <begin position="126"/>
        <end position="185"/>
    </location>
</feature>
<dbReference type="PANTHER" id="PTHR25462">
    <property type="entry name" value="BONUS, ISOFORM C-RELATED"/>
    <property type="match status" value="1"/>
</dbReference>
<name>A0ABY7FVK8_MYAAR</name>
<reference evidence="3" key="1">
    <citation type="submission" date="2022-11" db="EMBL/GenBank/DDBJ databases">
        <title>Centuries of genome instability and evolution in soft-shell clam transmissible cancer (bioRxiv).</title>
        <authorList>
            <person name="Hart S.F.M."/>
            <person name="Yonemitsu M.A."/>
            <person name="Giersch R.M."/>
            <person name="Beal B.F."/>
            <person name="Arriagada G."/>
            <person name="Davis B.W."/>
            <person name="Ostrander E.A."/>
            <person name="Goff S.P."/>
            <person name="Metzger M.J."/>
        </authorList>
    </citation>
    <scope>NUCLEOTIDE SEQUENCE</scope>
    <source>
        <strain evidence="3">MELC-2E11</strain>
        <tissue evidence="3">Siphon/mantle</tissue>
    </source>
</reference>
<dbReference type="InterPro" id="IPR000315">
    <property type="entry name" value="Znf_B-box"/>
</dbReference>